<evidence type="ECO:0000256" key="1">
    <source>
        <dbReference type="SAM" id="Phobius"/>
    </source>
</evidence>
<sequence length="181" mass="20681">MADALKGAVVIVLLIIVFVIYPAYRQAENVEDNMRDAVNSAVVEFVDTARSKGYIEVSDYNLLLRSLDASRAVFDVQLEYYKKNIQPNYTNPDDIATFQDSFNVRYDGYFSKDILNVLYPDAFAEEDDPSRRWNMHVGDLINVRISTRETTLASRMRSFLFNSAKTSIYVKYGGMVRSEAP</sequence>
<keyword evidence="3" id="KW-1185">Reference proteome</keyword>
<reference evidence="2 3" key="1">
    <citation type="submission" date="2021-07" db="EMBL/GenBank/DDBJ databases">
        <title>Paenibacillus radiodurans sp. nov., isolated from the southeastern edge of Tengger Desert.</title>
        <authorList>
            <person name="Zhang G."/>
        </authorList>
    </citation>
    <scope>NUCLEOTIDE SEQUENCE [LARGE SCALE GENOMIC DNA]</scope>
    <source>
        <strain evidence="2 3">DT7-4</strain>
    </source>
</reference>
<keyword evidence="1" id="KW-0472">Membrane</keyword>
<protein>
    <submittedName>
        <fullName evidence="2">Uncharacterized protein</fullName>
    </submittedName>
</protein>
<gene>
    <name evidence="2" type="ORF">K0T92_10690</name>
</gene>
<dbReference type="Proteomes" id="UP000812277">
    <property type="component" value="Unassembled WGS sequence"/>
</dbReference>
<proteinExistence type="predicted"/>
<dbReference type="RefSeq" id="WP_219872466.1">
    <property type="nucleotide sequence ID" value="NZ_JAHZIJ010000006.1"/>
</dbReference>
<evidence type="ECO:0000313" key="3">
    <source>
        <dbReference type="Proteomes" id="UP000812277"/>
    </source>
</evidence>
<feature type="transmembrane region" description="Helical" evidence="1">
    <location>
        <begin position="7"/>
        <end position="24"/>
    </location>
</feature>
<keyword evidence="1" id="KW-0812">Transmembrane</keyword>
<evidence type="ECO:0000313" key="2">
    <source>
        <dbReference type="EMBL" id="MBW7475215.1"/>
    </source>
</evidence>
<dbReference type="EMBL" id="JAHZIJ010000006">
    <property type="protein sequence ID" value="MBW7475215.1"/>
    <property type="molecule type" value="Genomic_DNA"/>
</dbReference>
<keyword evidence="1" id="KW-1133">Transmembrane helix</keyword>
<name>A0ABS7D5Q5_9BACL</name>
<accession>A0ABS7D5Q5</accession>
<organism evidence="2 3">
    <name type="scientific">Paenibacillus oenotherae</name>
    <dbReference type="NCBI Taxonomy" id="1435645"/>
    <lineage>
        <taxon>Bacteria</taxon>
        <taxon>Bacillati</taxon>
        <taxon>Bacillota</taxon>
        <taxon>Bacilli</taxon>
        <taxon>Bacillales</taxon>
        <taxon>Paenibacillaceae</taxon>
        <taxon>Paenibacillus</taxon>
    </lineage>
</organism>
<comment type="caution">
    <text evidence="2">The sequence shown here is derived from an EMBL/GenBank/DDBJ whole genome shotgun (WGS) entry which is preliminary data.</text>
</comment>